<sequence length="385" mass="43210">MFVTVLAANMLARVWGLPAFGPANMLGSALGSSDPASPSANTDMLGRLWGQPTCSRACSPVRCSPAAADDFEMEEFLQPRTMSTQPFTWSRSMTLFLIELIRVRTPLVPSRLKTMKAMYTSIAEDINEKFGANLSATQVANKMKSLERAYKDITDNNNATGRKRKDFEFEGEMSDLMSKKKTVNPVILLSDSGVEHHTVQEHSMVIETVDTVFGDFDFEDQEYAGNTPLIRDVASGSDRNTSNNSTTPRRVKTKKVTRVDVLNEIRKDRLKAMEKKLAVDERIAAAIEKKNQLEQRKLDLLRIVSWGNSSSRARLCRTQQALMYIYNFVQVPHFAVEQLPHFLFEEANKIFNHNTVFTESGVENSVPSRQPSLSLKGVTRCLEQG</sequence>
<feature type="chain" id="PRO_5035884992" description="Myb/SANT-like DNA-binding domain-containing protein" evidence="3">
    <location>
        <begin position="17"/>
        <end position="385"/>
    </location>
</feature>
<evidence type="ECO:0000256" key="2">
    <source>
        <dbReference type="SAM" id="MobiDB-lite"/>
    </source>
</evidence>
<protein>
    <recommendedName>
        <fullName evidence="4">Myb/SANT-like DNA-binding domain-containing protein</fullName>
    </recommendedName>
</protein>
<proteinExistence type="predicted"/>
<evidence type="ECO:0000313" key="5">
    <source>
        <dbReference type="EMBL" id="KAF6202435.1"/>
    </source>
</evidence>
<reference evidence="5" key="1">
    <citation type="journal article" date="2021" name="Mol. Ecol. Resour.">
        <title>Apolygus lucorum genome provides insights into omnivorousness and mesophyll feeding.</title>
        <authorList>
            <person name="Liu Y."/>
            <person name="Liu H."/>
            <person name="Wang H."/>
            <person name="Huang T."/>
            <person name="Liu B."/>
            <person name="Yang B."/>
            <person name="Yin L."/>
            <person name="Li B."/>
            <person name="Zhang Y."/>
            <person name="Zhang S."/>
            <person name="Jiang F."/>
            <person name="Zhang X."/>
            <person name="Ren Y."/>
            <person name="Wang B."/>
            <person name="Wang S."/>
            <person name="Lu Y."/>
            <person name="Wu K."/>
            <person name="Fan W."/>
            <person name="Wang G."/>
        </authorList>
    </citation>
    <scope>NUCLEOTIDE SEQUENCE</scope>
    <source>
        <strain evidence="5">12Hb</strain>
    </source>
</reference>
<feature type="region of interest" description="Disordered" evidence="2">
    <location>
        <begin position="231"/>
        <end position="251"/>
    </location>
</feature>
<evidence type="ECO:0000259" key="4">
    <source>
        <dbReference type="Pfam" id="PF13837"/>
    </source>
</evidence>
<evidence type="ECO:0000256" key="3">
    <source>
        <dbReference type="SAM" id="SignalP"/>
    </source>
</evidence>
<evidence type="ECO:0000313" key="6">
    <source>
        <dbReference type="Proteomes" id="UP000466442"/>
    </source>
</evidence>
<dbReference type="Proteomes" id="UP000466442">
    <property type="component" value="Linkage Group LG12"/>
</dbReference>
<dbReference type="OrthoDB" id="7553966at2759"/>
<feature type="coiled-coil region" evidence="1">
    <location>
        <begin position="270"/>
        <end position="303"/>
    </location>
</feature>
<keyword evidence="1" id="KW-0175">Coiled coil</keyword>
<dbReference type="EMBL" id="WIXP02000012">
    <property type="protein sequence ID" value="KAF6202435.1"/>
    <property type="molecule type" value="Genomic_DNA"/>
</dbReference>
<dbReference type="InterPro" id="IPR044822">
    <property type="entry name" value="Myb_DNA-bind_4"/>
</dbReference>
<name>A0A8S9X4B8_APOLU</name>
<evidence type="ECO:0000256" key="1">
    <source>
        <dbReference type="SAM" id="Coils"/>
    </source>
</evidence>
<gene>
    <name evidence="5" type="ORF">GE061_004834</name>
</gene>
<organism evidence="5 6">
    <name type="scientific">Apolygus lucorum</name>
    <name type="common">Small green plant bug</name>
    <name type="synonym">Lygocoris lucorum</name>
    <dbReference type="NCBI Taxonomy" id="248454"/>
    <lineage>
        <taxon>Eukaryota</taxon>
        <taxon>Metazoa</taxon>
        <taxon>Ecdysozoa</taxon>
        <taxon>Arthropoda</taxon>
        <taxon>Hexapoda</taxon>
        <taxon>Insecta</taxon>
        <taxon>Pterygota</taxon>
        <taxon>Neoptera</taxon>
        <taxon>Paraneoptera</taxon>
        <taxon>Hemiptera</taxon>
        <taxon>Heteroptera</taxon>
        <taxon>Panheteroptera</taxon>
        <taxon>Cimicomorpha</taxon>
        <taxon>Miridae</taxon>
        <taxon>Mirini</taxon>
        <taxon>Apolygus</taxon>
    </lineage>
</organism>
<dbReference type="Gene3D" id="1.10.10.60">
    <property type="entry name" value="Homeodomain-like"/>
    <property type="match status" value="1"/>
</dbReference>
<dbReference type="Pfam" id="PF13837">
    <property type="entry name" value="Myb_DNA-bind_4"/>
    <property type="match status" value="1"/>
</dbReference>
<feature type="domain" description="Myb/SANT-like DNA-binding" evidence="4">
    <location>
        <begin position="88"/>
        <end position="169"/>
    </location>
</feature>
<accession>A0A8S9X4B8</accession>
<comment type="caution">
    <text evidence="5">The sequence shown here is derived from an EMBL/GenBank/DDBJ whole genome shotgun (WGS) entry which is preliminary data.</text>
</comment>
<feature type="signal peptide" evidence="3">
    <location>
        <begin position="1"/>
        <end position="16"/>
    </location>
</feature>
<keyword evidence="3" id="KW-0732">Signal</keyword>
<keyword evidence="6" id="KW-1185">Reference proteome</keyword>
<dbReference type="AlphaFoldDB" id="A0A8S9X4B8"/>